<evidence type="ECO:0000256" key="1">
    <source>
        <dbReference type="SAM" id="MobiDB-lite"/>
    </source>
</evidence>
<dbReference type="OrthoDB" id="6497308at2759"/>
<organism evidence="2 3">
    <name type="scientific">Allacma fusca</name>
    <dbReference type="NCBI Taxonomy" id="39272"/>
    <lineage>
        <taxon>Eukaryota</taxon>
        <taxon>Metazoa</taxon>
        <taxon>Ecdysozoa</taxon>
        <taxon>Arthropoda</taxon>
        <taxon>Hexapoda</taxon>
        <taxon>Collembola</taxon>
        <taxon>Symphypleona</taxon>
        <taxon>Sminthuridae</taxon>
        <taxon>Allacma</taxon>
    </lineage>
</organism>
<proteinExistence type="predicted"/>
<accession>A0A8J2PCW1</accession>
<dbReference type="AlphaFoldDB" id="A0A8J2PCW1"/>
<gene>
    <name evidence="2" type="ORF">AFUS01_LOCUS20784</name>
</gene>
<reference evidence="2" key="1">
    <citation type="submission" date="2021-06" db="EMBL/GenBank/DDBJ databases">
        <authorList>
            <person name="Hodson N. C."/>
            <person name="Mongue J. A."/>
            <person name="Jaron S. K."/>
        </authorList>
    </citation>
    <scope>NUCLEOTIDE SEQUENCE</scope>
</reference>
<protein>
    <submittedName>
        <fullName evidence="2">Uncharacterized protein</fullName>
    </submittedName>
</protein>
<evidence type="ECO:0000313" key="2">
    <source>
        <dbReference type="EMBL" id="CAG7732261.1"/>
    </source>
</evidence>
<keyword evidence="3" id="KW-1185">Reference proteome</keyword>
<dbReference type="EMBL" id="CAJVCH010227608">
    <property type="protein sequence ID" value="CAG7732261.1"/>
    <property type="molecule type" value="Genomic_DNA"/>
</dbReference>
<name>A0A8J2PCW1_9HEXA</name>
<comment type="caution">
    <text evidence="2">The sequence shown here is derived from an EMBL/GenBank/DDBJ whole genome shotgun (WGS) entry which is preliminary data.</text>
</comment>
<feature type="region of interest" description="Disordered" evidence="1">
    <location>
        <begin position="1"/>
        <end position="28"/>
    </location>
</feature>
<sequence>MIPGREINRYKDPTVKSETSRKRSAEDKEIEEWAKKLMTRTAPQIPIQGQNSTLNQPDISQHSGFDIDSAIGRFTWQSIGEDKFIPCLFRNGVKYCCIRMVEASVMGDLLTVLPQEIYDSAKLCSHFVSCVNATAVEARLLTYINSWHCDGFYGNDPFTERDLVATLQEVEELHAYLVFAYNILSSGGHNKDGNFTRCGFVRVNNESLIPYTLLRSEPDGEKGVPLFYFEGQTDILKVKAKPLTGWDLAYLKVCCKVQGVRKELIAGDTLNIVKLSDLKSYFPKRTVFTEQCWPPSKGKSLLPKQSLNGVSGSSTVQTHIQNMPGQPARNPLQTPNERIIATSMSSTTPTTVVRGPIGLVNGINHAAATNSSVRRDINVNITGVQVNRVNAHNAYGKSPFLQRIKATGQPLDSQRLITIDEVNGGHSPGAYVVSTINFDSKGVHCINYQAFHQEVRMIILPHLIYSLFPTIAVNAGILDLLRQLGLPVYLPNSHQLRVMNQHGFAASRAWELPLISYKDLLPKYNSLRAFLQQFVISQQQQRQNGLMQNSNPMTNNASRVTYQTGLQRR</sequence>
<evidence type="ECO:0000313" key="3">
    <source>
        <dbReference type="Proteomes" id="UP000708208"/>
    </source>
</evidence>
<dbReference type="Proteomes" id="UP000708208">
    <property type="component" value="Unassembled WGS sequence"/>
</dbReference>